<comment type="catalytic activity">
    <reaction evidence="1">
        <text>2-hydroxychromene-2-carboxylate = (3E)-4-(2-hydroxyphenyl)-2-oxobut-3-enoate</text>
        <dbReference type="Rhea" id="RHEA:27401"/>
        <dbReference type="ChEBI" id="CHEBI:59350"/>
        <dbReference type="ChEBI" id="CHEBI:59353"/>
        <dbReference type="EC" id="5.99.1.4"/>
    </reaction>
</comment>
<feature type="domain" description="DSBA-like thioredoxin" evidence="3">
    <location>
        <begin position="7"/>
        <end position="198"/>
    </location>
</feature>
<dbReference type="GO" id="GO:0018845">
    <property type="term" value="F:2-hydroxychromene-2-carboxylate isomerase activity"/>
    <property type="evidence" value="ECO:0007669"/>
    <property type="project" value="UniProtKB-UniRule"/>
</dbReference>
<comment type="similarity">
    <text evidence="1">Belongs to the GST superfamily. NadH family.</text>
</comment>
<dbReference type="EC" id="5.99.1.4" evidence="1"/>
<proteinExistence type="inferred from homology"/>
<name>A0A2N5CDH3_9BURK</name>
<evidence type="ECO:0000313" key="5">
    <source>
        <dbReference type="Proteomes" id="UP000234341"/>
    </source>
</evidence>
<dbReference type="GO" id="GO:0004364">
    <property type="term" value="F:glutathione transferase activity"/>
    <property type="evidence" value="ECO:0007669"/>
    <property type="project" value="TreeGrafter"/>
</dbReference>
<dbReference type="GO" id="GO:1901170">
    <property type="term" value="P:naphthalene catabolic process"/>
    <property type="evidence" value="ECO:0007669"/>
    <property type="project" value="InterPro"/>
</dbReference>
<dbReference type="InterPro" id="IPR051924">
    <property type="entry name" value="GST_Kappa/NadH"/>
</dbReference>
<dbReference type="PANTHER" id="PTHR42943:SF13">
    <property type="entry name" value="GLUTATHIONE S-TRANSFERASE KAPPA-RELATED"/>
    <property type="match status" value="1"/>
</dbReference>
<dbReference type="InterPro" id="IPR044087">
    <property type="entry name" value="NahD-like"/>
</dbReference>
<dbReference type="PIRSF" id="PIRSF006386">
    <property type="entry name" value="HCCAis_GSTk"/>
    <property type="match status" value="1"/>
</dbReference>
<dbReference type="GO" id="GO:0004602">
    <property type="term" value="F:glutathione peroxidase activity"/>
    <property type="evidence" value="ECO:0007669"/>
    <property type="project" value="TreeGrafter"/>
</dbReference>
<dbReference type="Pfam" id="PF01323">
    <property type="entry name" value="DSBA"/>
    <property type="match status" value="1"/>
</dbReference>
<accession>A0A2N5CDH3</accession>
<evidence type="ECO:0000313" key="4">
    <source>
        <dbReference type="EMBL" id="PLQ00303.1"/>
    </source>
</evidence>
<evidence type="ECO:0000256" key="2">
    <source>
        <dbReference type="PIRSR" id="PIRSR006386-1"/>
    </source>
</evidence>
<dbReference type="Gene3D" id="3.40.30.10">
    <property type="entry name" value="Glutaredoxin"/>
    <property type="match status" value="1"/>
</dbReference>
<sequence>MSDSAYIEYYFWLNSDWAYLGADRLDALARRTGVEIRHKPVNLPEVYKRTGGVLLGQRAPERQQYRIVELNRWCRKLRIDLNPSPKYMCPDAGLASRVVIAADRLGLPVLELYKAILRAEWCEDLDISSEETLQTILDRLGLAGTGVMELAHANESEKLYQRYTEEAIGVGVFGSPSYVFDGELFWGQDRLEMLEEAVLARRVAQTDDIVIGQ</sequence>
<dbReference type="RefSeq" id="WP_101681675.1">
    <property type="nucleotide sequence ID" value="NZ_PJRP01000004.1"/>
</dbReference>
<reference evidence="4 5" key="1">
    <citation type="submission" date="2017-12" db="EMBL/GenBank/DDBJ databases">
        <title>Genome sequence of the active heterotrophic nitrifier-denitrifier, Cupriavidus pauculus UM1.</title>
        <authorList>
            <person name="Putonti C."/>
            <person name="Castignetti D."/>
        </authorList>
    </citation>
    <scope>NUCLEOTIDE SEQUENCE [LARGE SCALE GENOMIC DNA]</scope>
    <source>
        <strain evidence="4 5">UM1</strain>
    </source>
</reference>
<evidence type="ECO:0000256" key="1">
    <source>
        <dbReference type="PIRNR" id="PIRNR006386"/>
    </source>
</evidence>
<dbReference type="AlphaFoldDB" id="A0A2N5CDH3"/>
<dbReference type="InterPro" id="IPR036249">
    <property type="entry name" value="Thioredoxin-like_sf"/>
</dbReference>
<dbReference type="GO" id="GO:0006749">
    <property type="term" value="P:glutathione metabolic process"/>
    <property type="evidence" value="ECO:0007669"/>
    <property type="project" value="TreeGrafter"/>
</dbReference>
<dbReference type="Proteomes" id="UP000234341">
    <property type="component" value="Unassembled WGS sequence"/>
</dbReference>
<dbReference type="OrthoDB" id="8560325at2"/>
<evidence type="ECO:0000259" key="3">
    <source>
        <dbReference type="Pfam" id="PF01323"/>
    </source>
</evidence>
<dbReference type="SUPFAM" id="SSF52833">
    <property type="entry name" value="Thioredoxin-like"/>
    <property type="match status" value="1"/>
</dbReference>
<dbReference type="CDD" id="cd03022">
    <property type="entry name" value="DsbA_HCCA_Iso"/>
    <property type="match status" value="1"/>
</dbReference>
<dbReference type="EMBL" id="PJRP01000004">
    <property type="protein sequence ID" value="PLQ00303.1"/>
    <property type="molecule type" value="Genomic_DNA"/>
</dbReference>
<dbReference type="PANTHER" id="PTHR42943">
    <property type="entry name" value="GLUTATHIONE S-TRANSFERASE KAPPA"/>
    <property type="match status" value="1"/>
</dbReference>
<dbReference type="InterPro" id="IPR001853">
    <property type="entry name" value="DSBA-like_thioredoxin_dom"/>
</dbReference>
<dbReference type="InterPro" id="IPR014440">
    <property type="entry name" value="HCCAis_GSTk"/>
</dbReference>
<gene>
    <name evidence="4" type="ORF">CYJ10_11680</name>
</gene>
<protein>
    <recommendedName>
        <fullName evidence="1">2-hydroxychromene-2-carboxylate isomerase</fullName>
        <ecNumber evidence="1">5.99.1.4</ecNumber>
    </recommendedName>
</protein>
<organism evidence="4 5">
    <name type="scientific">Cupriavidus pauculus</name>
    <dbReference type="NCBI Taxonomy" id="82633"/>
    <lineage>
        <taxon>Bacteria</taxon>
        <taxon>Pseudomonadati</taxon>
        <taxon>Pseudomonadota</taxon>
        <taxon>Betaproteobacteria</taxon>
        <taxon>Burkholderiales</taxon>
        <taxon>Burkholderiaceae</taxon>
        <taxon>Cupriavidus</taxon>
    </lineage>
</organism>
<comment type="caution">
    <text evidence="4">The sequence shown here is derived from an EMBL/GenBank/DDBJ whole genome shotgun (WGS) entry which is preliminary data.</text>
</comment>
<keyword evidence="1 4" id="KW-0413">Isomerase</keyword>
<feature type="active site" description="Nucleophile" evidence="2">
    <location>
        <position position="15"/>
    </location>
</feature>